<accession>A0A841Z4Z3</accession>
<organism evidence="1 2">
    <name type="scientific">Listeria weihenstephanensis</name>
    <dbReference type="NCBI Taxonomy" id="1006155"/>
    <lineage>
        <taxon>Bacteria</taxon>
        <taxon>Bacillati</taxon>
        <taxon>Bacillota</taxon>
        <taxon>Bacilli</taxon>
        <taxon>Bacillales</taxon>
        <taxon>Listeriaceae</taxon>
        <taxon>Listeria</taxon>
    </lineage>
</organism>
<comment type="caution">
    <text evidence="1">The sequence shown here is derived from an EMBL/GenBank/DDBJ whole genome shotgun (WGS) entry which is preliminary data.</text>
</comment>
<dbReference type="Proteomes" id="UP000564536">
    <property type="component" value="Unassembled WGS sequence"/>
</dbReference>
<gene>
    <name evidence="1" type="ORF">HB943_02190</name>
</gene>
<sequence length="146" mass="16647">MVRKLNKNAPGDVVQFADKLDAVAEKRLGEFQKVMQRNIERITNDFRARYPEATYPDTLKKAGADDREAFLIDVKTFMKEKSITKRAREELSALKSKTSFTILDLVKDEISFELIKYTAIRELMFTNHLKAVALGTNYILGGGEVK</sequence>
<protein>
    <submittedName>
        <fullName evidence="1">Uncharacterized protein</fullName>
    </submittedName>
</protein>
<dbReference type="EMBL" id="JAARRL010000002">
    <property type="protein sequence ID" value="MBC1499396.1"/>
    <property type="molecule type" value="Genomic_DNA"/>
</dbReference>
<dbReference type="RefSeq" id="WP_185424320.1">
    <property type="nucleotide sequence ID" value="NZ_JAARRL010000002.1"/>
</dbReference>
<name>A0A841Z4Z3_9LIST</name>
<dbReference type="AlphaFoldDB" id="A0A841Z4Z3"/>
<reference evidence="1 2" key="1">
    <citation type="submission" date="2020-03" db="EMBL/GenBank/DDBJ databases">
        <title>Soil Listeria distribution.</title>
        <authorList>
            <person name="Liao J."/>
            <person name="Wiedmann M."/>
        </authorList>
    </citation>
    <scope>NUCLEOTIDE SEQUENCE [LARGE SCALE GENOMIC DNA]</scope>
    <source>
        <strain evidence="1 2">FSL L7-1523</strain>
    </source>
</reference>
<proteinExistence type="predicted"/>
<evidence type="ECO:0000313" key="2">
    <source>
        <dbReference type="Proteomes" id="UP000564536"/>
    </source>
</evidence>
<evidence type="ECO:0000313" key="1">
    <source>
        <dbReference type="EMBL" id="MBC1499396.1"/>
    </source>
</evidence>